<dbReference type="PANTHER" id="PTHR21248">
    <property type="entry name" value="CARDIOLIPIN SYNTHASE"/>
    <property type="match status" value="1"/>
</dbReference>
<dbReference type="Gene3D" id="3.30.870.10">
    <property type="entry name" value="Endonuclease Chain A"/>
    <property type="match status" value="2"/>
</dbReference>
<organism evidence="2 3">
    <name type="scientific">Gomphillus americanus</name>
    <dbReference type="NCBI Taxonomy" id="1940652"/>
    <lineage>
        <taxon>Eukaryota</taxon>
        <taxon>Fungi</taxon>
        <taxon>Dikarya</taxon>
        <taxon>Ascomycota</taxon>
        <taxon>Pezizomycotina</taxon>
        <taxon>Lecanoromycetes</taxon>
        <taxon>OSLEUM clade</taxon>
        <taxon>Ostropomycetidae</taxon>
        <taxon>Ostropales</taxon>
        <taxon>Graphidaceae</taxon>
        <taxon>Gomphilloideae</taxon>
        <taxon>Gomphillus</taxon>
    </lineage>
</organism>
<dbReference type="SUPFAM" id="SSF56024">
    <property type="entry name" value="Phospholipase D/nuclease"/>
    <property type="match status" value="2"/>
</dbReference>
<dbReference type="OrthoDB" id="9997422at2759"/>
<feature type="domain" description="PLD phosphodiesterase" evidence="1">
    <location>
        <begin position="221"/>
        <end position="248"/>
    </location>
</feature>
<evidence type="ECO:0000313" key="2">
    <source>
        <dbReference type="EMBL" id="CAF9927821.1"/>
    </source>
</evidence>
<dbReference type="Pfam" id="PF13091">
    <property type="entry name" value="PLDc_2"/>
    <property type="match status" value="2"/>
</dbReference>
<dbReference type="EMBL" id="CAJPDQ010000028">
    <property type="protein sequence ID" value="CAF9927821.1"/>
    <property type="molecule type" value="Genomic_DNA"/>
</dbReference>
<dbReference type="SMART" id="SM00155">
    <property type="entry name" value="PLDc"/>
    <property type="match status" value="1"/>
</dbReference>
<sequence>MVSQKVFDLCHGKDTVSSEIAKDPTAAPGKIATRLYGDQEERFAHEDHFTDYSISDEDLERAYQCGNWGATKPSKLFLQIFHDALRPLNGDPLIGMVSPPLMGSSGVNPLTIIGPLSDICRHMSNVIARAQKEVFLATNYWMDSDATHLINHGLLELSRKAGQRNEKVVVKIMYDRGNPKQFINNHQSVPEKEYTTGAVKLPSSEEIPNISLEVVNFHRPIFGTFHAKYMVVDRRIAIISSNNIQDNDNVEMMTHLEGPIVDSFYDLALNSWHNTLNPPLPMSNSPASAAKPPTFEAASHNSLFEENGLLRDATGQALPVVGTEQDRQANHHATAFTSHENVDPKAATDGGNLSKVIDIGSVRRLPMHDGDDPHFDEDIVGEVIRAQSILSPMEGETRMNAVTRHLNAKLGRSTKGNAPECDPGEEMITMIPLPAHDPVPMAMVCRKSYGSPNHKGVHNPQNEAFLSAVRNAEKNVFIQTPNLNAEPLLPELVAACKRGIDVYYYICLGYNDAGELLPRQGGNNEYIANKLFSELNEAEKEHLHIFNYIAKDQTKPIHNSKKERSCHIKLLIADGHVGIQGNGNQDTQSWYHSLEANVMVDSATICATWAEGIRRNQNTHIYGEVSKADGCWHDDDGKQAPGAIGNEPGKLSWLKGITGAIARVRGAGGF</sequence>
<dbReference type="Proteomes" id="UP000664169">
    <property type="component" value="Unassembled WGS sequence"/>
</dbReference>
<accession>A0A8H3FKU0</accession>
<dbReference type="InterPro" id="IPR001736">
    <property type="entry name" value="PLipase_D/transphosphatidylase"/>
</dbReference>
<dbReference type="GO" id="GO:0032049">
    <property type="term" value="P:cardiolipin biosynthetic process"/>
    <property type="evidence" value="ECO:0007669"/>
    <property type="project" value="UniProtKB-ARBA"/>
</dbReference>
<comment type="caution">
    <text evidence="2">The sequence shown here is derived from an EMBL/GenBank/DDBJ whole genome shotgun (WGS) entry which is preliminary data.</text>
</comment>
<dbReference type="GO" id="GO:0030572">
    <property type="term" value="F:phosphatidyltransferase activity"/>
    <property type="evidence" value="ECO:0007669"/>
    <property type="project" value="UniProtKB-ARBA"/>
</dbReference>
<protein>
    <recommendedName>
        <fullName evidence="1">PLD phosphodiesterase domain-containing protein</fullName>
    </recommendedName>
</protein>
<proteinExistence type="predicted"/>
<dbReference type="CDD" id="cd00138">
    <property type="entry name" value="PLDc_SF"/>
    <property type="match status" value="2"/>
</dbReference>
<dbReference type="InterPro" id="IPR025202">
    <property type="entry name" value="PLD-like_dom"/>
</dbReference>
<dbReference type="PANTHER" id="PTHR21248:SF22">
    <property type="entry name" value="PHOSPHOLIPASE D"/>
    <property type="match status" value="1"/>
</dbReference>
<evidence type="ECO:0000313" key="3">
    <source>
        <dbReference type="Proteomes" id="UP000664169"/>
    </source>
</evidence>
<evidence type="ECO:0000259" key="1">
    <source>
        <dbReference type="PROSITE" id="PS50035"/>
    </source>
</evidence>
<dbReference type="PROSITE" id="PS50035">
    <property type="entry name" value="PLD"/>
    <property type="match status" value="1"/>
</dbReference>
<name>A0A8H3FKU0_9LECA</name>
<dbReference type="AlphaFoldDB" id="A0A8H3FKU0"/>
<keyword evidence="3" id="KW-1185">Reference proteome</keyword>
<gene>
    <name evidence="2" type="ORF">GOMPHAMPRED_004509</name>
</gene>
<reference evidence="2" key="1">
    <citation type="submission" date="2021-03" db="EMBL/GenBank/DDBJ databases">
        <authorList>
            <person name="Tagirdzhanova G."/>
        </authorList>
    </citation>
    <scope>NUCLEOTIDE SEQUENCE</scope>
</reference>